<dbReference type="EMBL" id="AUPC02000448">
    <property type="protein sequence ID" value="POG59473.1"/>
    <property type="molecule type" value="Genomic_DNA"/>
</dbReference>
<accession>A0A2P4P249</accession>
<organism evidence="1 2">
    <name type="scientific">Rhizophagus irregularis (strain DAOM 181602 / DAOM 197198 / MUCL 43194)</name>
    <name type="common">Arbuscular mycorrhizal fungus</name>
    <name type="synonym">Glomus intraradices</name>
    <dbReference type="NCBI Taxonomy" id="747089"/>
    <lineage>
        <taxon>Eukaryota</taxon>
        <taxon>Fungi</taxon>
        <taxon>Fungi incertae sedis</taxon>
        <taxon>Mucoromycota</taxon>
        <taxon>Glomeromycotina</taxon>
        <taxon>Glomeromycetes</taxon>
        <taxon>Glomerales</taxon>
        <taxon>Glomeraceae</taxon>
        <taxon>Rhizophagus</taxon>
    </lineage>
</organism>
<gene>
    <name evidence="1" type="ORF">GLOIN_2v1487796</name>
</gene>
<protein>
    <submittedName>
        <fullName evidence="1">Uncharacterized protein</fullName>
    </submittedName>
</protein>
<evidence type="ECO:0000313" key="2">
    <source>
        <dbReference type="Proteomes" id="UP000018888"/>
    </source>
</evidence>
<dbReference type="AlphaFoldDB" id="A0A2P4P249"/>
<dbReference type="Proteomes" id="UP000018888">
    <property type="component" value="Unassembled WGS sequence"/>
</dbReference>
<keyword evidence="2" id="KW-1185">Reference proteome</keyword>
<dbReference type="VEuPathDB" id="FungiDB:RhiirFUN_001156"/>
<proteinExistence type="predicted"/>
<sequence>MLCIRPAEIKDLRISNGSVTGYGKNWGQQDISRIQEAIFSGQLKDPGKPGVLWFNTFLKKDKFLPKVGKPLLPSSLRKIGTVFAVVAHGAKNLSKAETIASEALRHSPDNHASPAKNYTIVNYRLRGEPYNQATVFELSGEN</sequence>
<reference evidence="1 2" key="2">
    <citation type="journal article" date="2018" name="New Phytol.">
        <title>High intraspecific genome diversity in the model arbuscular mycorrhizal symbiont Rhizophagus irregularis.</title>
        <authorList>
            <person name="Chen E.C.H."/>
            <person name="Morin E."/>
            <person name="Beaudet D."/>
            <person name="Noel J."/>
            <person name="Yildirir G."/>
            <person name="Ndikumana S."/>
            <person name="Charron P."/>
            <person name="St-Onge C."/>
            <person name="Giorgi J."/>
            <person name="Kruger M."/>
            <person name="Marton T."/>
            <person name="Ropars J."/>
            <person name="Grigoriev I.V."/>
            <person name="Hainaut M."/>
            <person name="Henrissat B."/>
            <person name="Roux C."/>
            <person name="Martin F."/>
            <person name="Corradi N."/>
        </authorList>
    </citation>
    <scope>NUCLEOTIDE SEQUENCE [LARGE SCALE GENOMIC DNA]</scope>
    <source>
        <strain evidence="1 2">DAOM 197198</strain>
    </source>
</reference>
<name>A0A2P4P249_RHIID</name>
<comment type="caution">
    <text evidence="1">The sequence shown here is derived from an EMBL/GenBank/DDBJ whole genome shotgun (WGS) entry which is preliminary data.</text>
</comment>
<evidence type="ECO:0000313" key="1">
    <source>
        <dbReference type="EMBL" id="POG59473.1"/>
    </source>
</evidence>
<reference evidence="1 2" key="1">
    <citation type="journal article" date="2013" name="Proc. Natl. Acad. Sci. U.S.A.">
        <title>Genome of an arbuscular mycorrhizal fungus provides insight into the oldest plant symbiosis.</title>
        <authorList>
            <person name="Tisserant E."/>
            <person name="Malbreil M."/>
            <person name="Kuo A."/>
            <person name="Kohler A."/>
            <person name="Symeonidi A."/>
            <person name="Balestrini R."/>
            <person name="Charron P."/>
            <person name="Duensing N."/>
            <person name="Frei Dit Frey N."/>
            <person name="Gianinazzi-Pearson V."/>
            <person name="Gilbert L.B."/>
            <person name="Handa Y."/>
            <person name="Herr J.R."/>
            <person name="Hijri M."/>
            <person name="Koul R."/>
            <person name="Kawaguchi M."/>
            <person name="Krajinski F."/>
            <person name="Lammers P.J."/>
            <person name="Masclaux F.G."/>
            <person name="Murat C."/>
            <person name="Morin E."/>
            <person name="Ndikumana S."/>
            <person name="Pagni M."/>
            <person name="Petitpierre D."/>
            <person name="Requena N."/>
            <person name="Rosikiewicz P."/>
            <person name="Riley R."/>
            <person name="Saito K."/>
            <person name="San Clemente H."/>
            <person name="Shapiro H."/>
            <person name="van Tuinen D."/>
            <person name="Becard G."/>
            <person name="Bonfante P."/>
            <person name="Paszkowski U."/>
            <person name="Shachar-Hill Y.Y."/>
            <person name="Tuskan G.A."/>
            <person name="Young P.W."/>
            <person name="Sanders I.R."/>
            <person name="Henrissat B."/>
            <person name="Rensing S.A."/>
            <person name="Grigoriev I.V."/>
            <person name="Corradi N."/>
            <person name="Roux C."/>
            <person name="Martin F."/>
        </authorList>
    </citation>
    <scope>NUCLEOTIDE SEQUENCE [LARGE SCALE GENOMIC DNA]</scope>
    <source>
        <strain evidence="1 2">DAOM 197198</strain>
    </source>
</reference>